<reference evidence="3" key="1">
    <citation type="submission" date="2024-07" db="EMBL/GenBank/DDBJ databases">
        <title>Two chromosome-level genome assemblies of Korean endemic species Abeliophyllum distichum and Forsythia ovata (Oleaceae).</title>
        <authorList>
            <person name="Jang H."/>
        </authorList>
    </citation>
    <scope>NUCLEOTIDE SEQUENCE [LARGE SCALE GENOMIC DNA]</scope>
</reference>
<comment type="caution">
    <text evidence="2">The sequence shown here is derived from an EMBL/GenBank/DDBJ whole genome shotgun (WGS) entry which is preliminary data.</text>
</comment>
<feature type="region of interest" description="Disordered" evidence="1">
    <location>
        <begin position="293"/>
        <end position="324"/>
    </location>
</feature>
<organism evidence="2 3">
    <name type="scientific">Forsythia ovata</name>
    <dbReference type="NCBI Taxonomy" id="205694"/>
    <lineage>
        <taxon>Eukaryota</taxon>
        <taxon>Viridiplantae</taxon>
        <taxon>Streptophyta</taxon>
        <taxon>Embryophyta</taxon>
        <taxon>Tracheophyta</taxon>
        <taxon>Spermatophyta</taxon>
        <taxon>Magnoliopsida</taxon>
        <taxon>eudicotyledons</taxon>
        <taxon>Gunneridae</taxon>
        <taxon>Pentapetalae</taxon>
        <taxon>asterids</taxon>
        <taxon>lamiids</taxon>
        <taxon>Lamiales</taxon>
        <taxon>Oleaceae</taxon>
        <taxon>Forsythieae</taxon>
        <taxon>Forsythia</taxon>
    </lineage>
</organism>
<name>A0ABD1TPK4_9LAMI</name>
<evidence type="ECO:0000313" key="3">
    <source>
        <dbReference type="Proteomes" id="UP001604277"/>
    </source>
</evidence>
<dbReference type="AlphaFoldDB" id="A0ABD1TPK4"/>
<keyword evidence="3" id="KW-1185">Reference proteome</keyword>
<proteinExistence type="predicted"/>
<dbReference type="EMBL" id="JBFOLJ010000008">
    <property type="protein sequence ID" value="KAL2514661.1"/>
    <property type="molecule type" value="Genomic_DNA"/>
</dbReference>
<protein>
    <submittedName>
        <fullName evidence="2">Uncharacterized protein</fullName>
    </submittedName>
</protein>
<evidence type="ECO:0000256" key="1">
    <source>
        <dbReference type="SAM" id="MobiDB-lite"/>
    </source>
</evidence>
<sequence>MEARDDQLAGWIKQIVGKHGPLLHPMFNQEGPFVLRKKSSTSVFFDAQHQRVEASGHPDGGFASPGQFEDLRCASARTRIHTGPTLEAPLPAGPSHISTAPSYISSLLPTPILSVSQSLDVSRPVGPATDLLQTSVFAYDYSLHDRLLTIAGPTGSLPLEVGHYAESRSVIDPVYGSSLHDRPTISMGPTTTLAHSEFFDPLLDHMLAAPRVGVYLDDTIDSNPDTSPLLDCRENFEEFVFHSLYAWRSGSYHPPVCWDCAEDLDFLPIVNLYKSESGDFKIWDKKLVASGDKPREQGASAGDAANLQGVGGEETEVETEAEPTKVEEVVVEAEDEGPHTLLASEIASLATEVTLLKFRDMIKIPYSVDLIVLKAEDLVTSLLPGGVAFSEKMIELSLRLLLNLFFNEAQIEDAAPAATPVLPPTSIQAPCSSTSTSASEPAAVEPKEKALANAHSSKKLLSNTTTTKGPIRLGIRSLKYARRRCQENYGWEEEGGSNWRSDRFQDIFHFTDLGQGFSQGIPEDLSR</sequence>
<accession>A0ABD1TPK4</accession>
<dbReference type="Proteomes" id="UP001604277">
    <property type="component" value="Unassembled WGS sequence"/>
</dbReference>
<gene>
    <name evidence="2" type="ORF">Fot_28632</name>
</gene>
<evidence type="ECO:0000313" key="2">
    <source>
        <dbReference type="EMBL" id="KAL2514661.1"/>
    </source>
</evidence>